<keyword evidence="3" id="KW-1185">Reference proteome</keyword>
<name>A0A8H6IFL3_9AGAR</name>
<reference evidence="2 3" key="1">
    <citation type="submission" date="2020-07" db="EMBL/GenBank/DDBJ databases">
        <title>Comparative genomics of pyrophilous fungi reveals a link between fire events and developmental genes.</title>
        <authorList>
            <consortium name="DOE Joint Genome Institute"/>
            <person name="Steindorff A.S."/>
            <person name="Carver A."/>
            <person name="Calhoun S."/>
            <person name="Stillman K."/>
            <person name="Liu H."/>
            <person name="Lipzen A."/>
            <person name="Pangilinan J."/>
            <person name="Labutti K."/>
            <person name="Bruns T.D."/>
            <person name="Grigoriev I.V."/>
        </authorList>
    </citation>
    <scope>NUCLEOTIDE SEQUENCE [LARGE SCALE GENOMIC DNA]</scope>
    <source>
        <strain evidence="2 3">CBS 144469</strain>
    </source>
</reference>
<dbReference type="AlphaFoldDB" id="A0A8H6IFL3"/>
<evidence type="ECO:0000313" key="2">
    <source>
        <dbReference type="EMBL" id="KAF6763559.1"/>
    </source>
</evidence>
<organism evidence="2 3">
    <name type="scientific">Ephemerocybe angulata</name>
    <dbReference type="NCBI Taxonomy" id="980116"/>
    <lineage>
        <taxon>Eukaryota</taxon>
        <taxon>Fungi</taxon>
        <taxon>Dikarya</taxon>
        <taxon>Basidiomycota</taxon>
        <taxon>Agaricomycotina</taxon>
        <taxon>Agaricomycetes</taxon>
        <taxon>Agaricomycetidae</taxon>
        <taxon>Agaricales</taxon>
        <taxon>Agaricineae</taxon>
        <taxon>Psathyrellaceae</taxon>
        <taxon>Ephemerocybe</taxon>
    </lineage>
</organism>
<accession>A0A8H6IFL3</accession>
<proteinExistence type="predicted"/>
<protein>
    <submittedName>
        <fullName evidence="2">Uncharacterized protein</fullName>
    </submittedName>
</protein>
<evidence type="ECO:0000256" key="1">
    <source>
        <dbReference type="SAM" id="MobiDB-lite"/>
    </source>
</evidence>
<dbReference type="EMBL" id="JACGCI010000005">
    <property type="protein sequence ID" value="KAF6763559.1"/>
    <property type="molecule type" value="Genomic_DNA"/>
</dbReference>
<sequence>MTFRVPTEQEEEAAKKAALKAEEEAFKAWWLADWRTTHRDLIQRCEDEERRQQELGSDTAYSENEDGESNSTGGRESDGSGYEGSNGDSSEDGACDDNSDSDADSTKCSSQTATSEMDDCSDSASHSGSSSDDDSRPRHCCGCSGMRADEMDDCSDSASRKSRSGSSSDDDSRRNSWVNAREELRRAENRERQRHCSGCSGMRADCFSNMDLEEQDPLIDSDCSMYEFTKAVNSLTGN</sequence>
<gene>
    <name evidence="2" type="ORF">DFP72DRAFT_1059642</name>
</gene>
<evidence type="ECO:0000313" key="3">
    <source>
        <dbReference type="Proteomes" id="UP000521943"/>
    </source>
</evidence>
<dbReference type="Proteomes" id="UP000521943">
    <property type="component" value="Unassembled WGS sequence"/>
</dbReference>
<feature type="compositionally biased region" description="Acidic residues" evidence="1">
    <location>
        <begin position="89"/>
        <end position="103"/>
    </location>
</feature>
<feature type="compositionally biased region" description="Polar residues" evidence="1">
    <location>
        <begin position="106"/>
        <end position="115"/>
    </location>
</feature>
<comment type="caution">
    <text evidence="2">The sequence shown here is derived from an EMBL/GenBank/DDBJ whole genome shotgun (WGS) entry which is preliminary data.</text>
</comment>
<feature type="region of interest" description="Disordered" evidence="1">
    <location>
        <begin position="47"/>
        <end position="178"/>
    </location>
</feature>